<keyword evidence="1" id="KW-0812">Transmembrane</keyword>
<evidence type="ECO:0000313" key="2">
    <source>
        <dbReference type="EMBL" id="JAE18287.1"/>
    </source>
</evidence>
<keyword evidence="1" id="KW-0472">Membrane</keyword>
<dbReference type="EMBL" id="GBRH01179609">
    <property type="protein sequence ID" value="JAE18287.1"/>
    <property type="molecule type" value="Transcribed_RNA"/>
</dbReference>
<evidence type="ECO:0000256" key="1">
    <source>
        <dbReference type="SAM" id="Phobius"/>
    </source>
</evidence>
<accession>A0A0A9G1A0</accession>
<reference evidence="2" key="1">
    <citation type="submission" date="2014-09" db="EMBL/GenBank/DDBJ databases">
        <authorList>
            <person name="Magalhaes I.L.F."/>
            <person name="Oliveira U."/>
            <person name="Santos F.R."/>
            <person name="Vidigal T.H.D.A."/>
            <person name="Brescovit A.D."/>
            <person name="Santos A.J."/>
        </authorList>
    </citation>
    <scope>NUCLEOTIDE SEQUENCE</scope>
    <source>
        <tissue evidence="2">Shoot tissue taken approximately 20 cm above the soil surface</tissue>
    </source>
</reference>
<protein>
    <submittedName>
        <fullName evidence="2">Uncharacterized protein</fullName>
    </submittedName>
</protein>
<reference evidence="2" key="2">
    <citation type="journal article" date="2015" name="Data Brief">
        <title>Shoot transcriptome of the giant reed, Arundo donax.</title>
        <authorList>
            <person name="Barrero R.A."/>
            <person name="Guerrero F.D."/>
            <person name="Moolhuijzen P."/>
            <person name="Goolsby J.A."/>
            <person name="Tidwell J."/>
            <person name="Bellgard S.E."/>
            <person name="Bellgard M.I."/>
        </authorList>
    </citation>
    <scope>NUCLEOTIDE SEQUENCE</scope>
    <source>
        <tissue evidence="2">Shoot tissue taken approximately 20 cm above the soil surface</tissue>
    </source>
</reference>
<proteinExistence type="predicted"/>
<name>A0A0A9G1A0_ARUDO</name>
<keyword evidence="1" id="KW-1133">Transmembrane helix</keyword>
<sequence>MRGLLIREKMPDHKLHSPSCMIDKIYELSMFLQTCGWLRVTFVIILPRLVIIMILVPAIFDSFNRWQDDSFIGDTGTHHIYLPGTRS</sequence>
<dbReference type="AlphaFoldDB" id="A0A0A9G1A0"/>
<organism evidence="2">
    <name type="scientific">Arundo donax</name>
    <name type="common">Giant reed</name>
    <name type="synonym">Donax arundinaceus</name>
    <dbReference type="NCBI Taxonomy" id="35708"/>
    <lineage>
        <taxon>Eukaryota</taxon>
        <taxon>Viridiplantae</taxon>
        <taxon>Streptophyta</taxon>
        <taxon>Embryophyta</taxon>
        <taxon>Tracheophyta</taxon>
        <taxon>Spermatophyta</taxon>
        <taxon>Magnoliopsida</taxon>
        <taxon>Liliopsida</taxon>
        <taxon>Poales</taxon>
        <taxon>Poaceae</taxon>
        <taxon>PACMAD clade</taxon>
        <taxon>Arundinoideae</taxon>
        <taxon>Arundineae</taxon>
        <taxon>Arundo</taxon>
    </lineage>
</organism>
<feature type="transmembrane region" description="Helical" evidence="1">
    <location>
        <begin position="37"/>
        <end position="60"/>
    </location>
</feature>